<evidence type="ECO:0000256" key="9">
    <source>
        <dbReference type="ARBA" id="ARBA00030455"/>
    </source>
</evidence>
<evidence type="ECO:0000256" key="12">
    <source>
        <dbReference type="RuleBase" id="RU003719"/>
    </source>
</evidence>
<organism evidence="14 15">
    <name type="scientific">Skermanella aerolata</name>
    <dbReference type="NCBI Taxonomy" id="393310"/>
    <lineage>
        <taxon>Bacteria</taxon>
        <taxon>Pseudomonadati</taxon>
        <taxon>Pseudomonadota</taxon>
        <taxon>Alphaproteobacteria</taxon>
        <taxon>Rhodospirillales</taxon>
        <taxon>Azospirillaceae</taxon>
        <taxon>Skermanella</taxon>
    </lineage>
</organism>
<evidence type="ECO:0000256" key="8">
    <source>
        <dbReference type="ARBA" id="ARBA00023027"/>
    </source>
</evidence>
<evidence type="ECO:0000256" key="6">
    <source>
        <dbReference type="ARBA" id="ARBA00021582"/>
    </source>
</evidence>
<dbReference type="Gene3D" id="3.30.70.260">
    <property type="match status" value="1"/>
</dbReference>
<feature type="domain" description="ACT" evidence="13">
    <location>
        <begin position="340"/>
        <end position="411"/>
    </location>
</feature>
<proteinExistence type="inferred from homology"/>
<dbReference type="PROSITE" id="PS51671">
    <property type="entry name" value="ACT"/>
    <property type="match status" value="1"/>
</dbReference>
<dbReference type="CDD" id="cd04901">
    <property type="entry name" value="ACT_3PGDH"/>
    <property type="match status" value="1"/>
</dbReference>
<dbReference type="EMBL" id="BJYZ01000003">
    <property type="protein sequence ID" value="GEO36867.1"/>
    <property type="molecule type" value="Genomic_DNA"/>
</dbReference>
<evidence type="ECO:0000256" key="4">
    <source>
        <dbReference type="ARBA" id="ARBA00013001"/>
    </source>
</evidence>
<evidence type="ECO:0000256" key="7">
    <source>
        <dbReference type="ARBA" id="ARBA00023002"/>
    </source>
</evidence>
<dbReference type="FunFam" id="3.40.50.720:FF:000041">
    <property type="entry name" value="D-3-phosphoglycerate dehydrogenase"/>
    <property type="match status" value="1"/>
</dbReference>
<dbReference type="EC" id="1.1.1.399" evidence="4"/>
<dbReference type="SUPFAM" id="SSF51735">
    <property type="entry name" value="NAD(P)-binding Rossmann-fold domains"/>
    <property type="match status" value="1"/>
</dbReference>
<dbReference type="GO" id="GO:0051287">
    <property type="term" value="F:NAD binding"/>
    <property type="evidence" value="ECO:0007669"/>
    <property type="project" value="InterPro"/>
</dbReference>
<dbReference type="Pfam" id="PF00389">
    <property type="entry name" value="2-Hacid_dh"/>
    <property type="match status" value="1"/>
</dbReference>
<dbReference type="CDD" id="cd12176">
    <property type="entry name" value="PGDH_3"/>
    <property type="match status" value="1"/>
</dbReference>
<dbReference type="Pfam" id="PF02826">
    <property type="entry name" value="2-Hacid_dh_C"/>
    <property type="match status" value="1"/>
</dbReference>
<dbReference type="PROSITE" id="PS00670">
    <property type="entry name" value="D_2_HYDROXYACID_DH_2"/>
    <property type="match status" value="1"/>
</dbReference>
<comment type="catalytic activity">
    <reaction evidence="11">
        <text>(2R)-3-phosphoglycerate + NAD(+) = 3-phosphooxypyruvate + NADH + H(+)</text>
        <dbReference type="Rhea" id="RHEA:12641"/>
        <dbReference type="ChEBI" id="CHEBI:15378"/>
        <dbReference type="ChEBI" id="CHEBI:18110"/>
        <dbReference type="ChEBI" id="CHEBI:57540"/>
        <dbReference type="ChEBI" id="CHEBI:57945"/>
        <dbReference type="ChEBI" id="CHEBI:58272"/>
        <dbReference type="EC" id="1.1.1.95"/>
    </reaction>
</comment>
<dbReference type="UniPathway" id="UPA00135">
    <property type="reaction ID" value="UER00196"/>
</dbReference>
<evidence type="ECO:0000256" key="5">
    <source>
        <dbReference type="ARBA" id="ARBA00013143"/>
    </source>
</evidence>
<dbReference type="RefSeq" id="WP_044426100.1">
    <property type="nucleotide sequence ID" value="NZ_BJYZ01000003.1"/>
</dbReference>
<dbReference type="Proteomes" id="UP000321523">
    <property type="component" value="Unassembled WGS sequence"/>
</dbReference>
<dbReference type="GO" id="GO:0004617">
    <property type="term" value="F:phosphoglycerate dehydrogenase activity"/>
    <property type="evidence" value="ECO:0007669"/>
    <property type="project" value="UniProtKB-EC"/>
</dbReference>
<dbReference type="InterPro" id="IPR002912">
    <property type="entry name" value="ACT_dom"/>
</dbReference>
<dbReference type="InterPro" id="IPR050418">
    <property type="entry name" value="D-iso_2-hydroxyacid_DH_PdxB"/>
</dbReference>
<dbReference type="AlphaFoldDB" id="A0A512DK72"/>
<evidence type="ECO:0000259" key="13">
    <source>
        <dbReference type="PROSITE" id="PS51671"/>
    </source>
</evidence>
<dbReference type="Gene3D" id="3.40.50.720">
    <property type="entry name" value="NAD(P)-binding Rossmann-like Domain"/>
    <property type="match status" value="2"/>
</dbReference>
<dbReference type="NCBIfam" id="NF008759">
    <property type="entry name" value="PRK11790.1"/>
    <property type="match status" value="1"/>
</dbReference>
<protein>
    <recommendedName>
        <fullName evidence="6">D-3-phosphoglycerate dehydrogenase</fullName>
        <ecNumber evidence="4">1.1.1.399</ecNumber>
        <ecNumber evidence="5">1.1.1.95</ecNumber>
    </recommendedName>
    <alternativeName>
        <fullName evidence="9">2-oxoglutarate reductase</fullName>
    </alternativeName>
</protein>
<name>A0A512DK72_9PROT</name>
<dbReference type="PROSITE" id="PS00065">
    <property type="entry name" value="D_2_HYDROXYACID_DH_1"/>
    <property type="match status" value="1"/>
</dbReference>
<dbReference type="InterPro" id="IPR006139">
    <property type="entry name" value="D-isomer_2_OHA_DH_cat_dom"/>
</dbReference>
<evidence type="ECO:0000256" key="10">
    <source>
        <dbReference type="ARBA" id="ARBA00048126"/>
    </source>
</evidence>
<dbReference type="SUPFAM" id="SSF52283">
    <property type="entry name" value="Formate/glycerate dehydrogenase catalytic domain-like"/>
    <property type="match status" value="1"/>
</dbReference>
<dbReference type="PROSITE" id="PS00671">
    <property type="entry name" value="D_2_HYDROXYACID_DH_3"/>
    <property type="match status" value="1"/>
</dbReference>
<dbReference type="EC" id="1.1.1.95" evidence="5"/>
<dbReference type="GO" id="GO:0047545">
    <property type="term" value="F:(S)-2-hydroxyglutarate dehydrogenase activity"/>
    <property type="evidence" value="ECO:0007669"/>
    <property type="project" value="UniProtKB-ARBA"/>
</dbReference>
<evidence type="ECO:0000256" key="11">
    <source>
        <dbReference type="ARBA" id="ARBA00048731"/>
    </source>
</evidence>
<keyword evidence="7 12" id="KW-0560">Oxidoreductase</keyword>
<evidence type="ECO:0000256" key="3">
    <source>
        <dbReference type="ARBA" id="ARBA00005854"/>
    </source>
</evidence>
<evidence type="ECO:0000256" key="1">
    <source>
        <dbReference type="ARBA" id="ARBA00003800"/>
    </source>
</evidence>
<accession>A0A512DK72</accession>
<dbReference type="SUPFAM" id="SSF55021">
    <property type="entry name" value="ACT-like"/>
    <property type="match status" value="1"/>
</dbReference>
<dbReference type="InterPro" id="IPR054480">
    <property type="entry name" value="AHAS_small-like_ACT"/>
</dbReference>
<comment type="caution">
    <text evidence="14">The sequence shown here is derived from an EMBL/GenBank/DDBJ whole genome shotgun (WGS) entry which is preliminary data.</text>
</comment>
<dbReference type="OrthoDB" id="9793626at2"/>
<dbReference type="PANTHER" id="PTHR43761">
    <property type="entry name" value="D-ISOMER SPECIFIC 2-HYDROXYACID DEHYDROGENASE FAMILY PROTEIN (AFU_ORTHOLOGUE AFUA_1G13630)"/>
    <property type="match status" value="1"/>
</dbReference>
<keyword evidence="8" id="KW-0520">NAD</keyword>
<dbReference type="InterPro" id="IPR045865">
    <property type="entry name" value="ACT-like_dom_sf"/>
</dbReference>
<sequence>MPKLSFPKEKISILLLEGIHDNAVADLADHGYANVTRLPKALDEQDLIEQLAGVHMLGIRSRSQLTEKVLREADKLMAIGCFCIGTNQVNLPVARRLGIPVFNAPHSNTRSVAELVMGEIIMLMRGIWDKSRIVHEGGWMKSAKDSYEIRGKVLGIVGYGHIGTQLSIIAEALGMRVRFFDVQKKLALGNAQSCRTLDELLTLSDVVSLHVPDTAQTRNMIGPEQLKAMKKGSYLINAARGSIIDIDALADALKSRHVLGAAIDVFPEEPAGDADEFVSPLRNLPNVILTPHIGGSTIEAQANIGNEVARKLIEYSDNGSTMGAVNFPEVQLPVRESGVRFLHIHANVPGILRKLNEVFSSRGLNMAAQYLQTDPEIGYVVFDVDGEVDDQEILADIRAIDGTLRARVLYDRRA</sequence>
<comment type="similarity">
    <text evidence="3 12">Belongs to the D-isomer specific 2-hydroxyacid dehydrogenase family.</text>
</comment>
<dbReference type="GO" id="GO:0006564">
    <property type="term" value="P:L-serine biosynthetic process"/>
    <property type="evidence" value="ECO:0007669"/>
    <property type="project" value="UniProtKB-ARBA"/>
</dbReference>
<evidence type="ECO:0000313" key="15">
    <source>
        <dbReference type="Proteomes" id="UP000321523"/>
    </source>
</evidence>
<comment type="catalytic activity">
    <reaction evidence="10">
        <text>(R)-2-hydroxyglutarate + NAD(+) = 2-oxoglutarate + NADH + H(+)</text>
        <dbReference type="Rhea" id="RHEA:49612"/>
        <dbReference type="ChEBI" id="CHEBI:15378"/>
        <dbReference type="ChEBI" id="CHEBI:15801"/>
        <dbReference type="ChEBI" id="CHEBI:16810"/>
        <dbReference type="ChEBI" id="CHEBI:57540"/>
        <dbReference type="ChEBI" id="CHEBI:57945"/>
        <dbReference type="EC" id="1.1.1.399"/>
    </reaction>
</comment>
<evidence type="ECO:0000313" key="14">
    <source>
        <dbReference type="EMBL" id="GEO36867.1"/>
    </source>
</evidence>
<dbReference type="Pfam" id="PF22629">
    <property type="entry name" value="ACT_AHAS_ss"/>
    <property type="match status" value="1"/>
</dbReference>
<keyword evidence="15" id="KW-1185">Reference proteome</keyword>
<evidence type="ECO:0000256" key="2">
    <source>
        <dbReference type="ARBA" id="ARBA00005216"/>
    </source>
</evidence>
<dbReference type="InterPro" id="IPR029753">
    <property type="entry name" value="D-isomer_DH_CS"/>
</dbReference>
<dbReference type="PANTHER" id="PTHR43761:SF1">
    <property type="entry name" value="D-ISOMER SPECIFIC 2-HYDROXYACID DEHYDROGENASE CATALYTIC DOMAIN-CONTAINING PROTEIN-RELATED"/>
    <property type="match status" value="1"/>
</dbReference>
<comment type="function">
    <text evidence="1">Catalyzes the reversible oxidation of 3-phospho-D-glycerate to 3-phosphonooxypyruvate, the first step of the phosphorylated L-serine biosynthesis pathway. Also catalyzes the reversible oxidation of 2-hydroxyglutarate to 2-oxoglutarate.</text>
</comment>
<dbReference type="InterPro" id="IPR006140">
    <property type="entry name" value="D-isomer_DH_NAD-bd"/>
</dbReference>
<reference evidence="14 15" key="1">
    <citation type="submission" date="2019-07" db="EMBL/GenBank/DDBJ databases">
        <title>Whole genome shotgun sequence of Skermanella aerolata NBRC 106429.</title>
        <authorList>
            <person name="Hosoyama A."/>
            <person name="Uohara A."/>
            <person name="Ohji S."/>
            <person name="Ichikawa N."/>
        </authorList>
    </citation>
    <scope>NUCLEOTIDE SEQUENCE [LARGE SCALE GENOMIC DNA]</scope>
    <source>
        <strain evidence="14 15">NBRC 106429</strain>
    </source>
</reference>
<dbReference type="InterPro" id="IPR036291">
    <property type="entry name" value="NAD(P)-bd_dom_sf"/>
</dbReference>
<comment type="pathway">
    <text evidence="2">Amino-acid biosynthesis; L-serine biosynthesis; L-serine from 3-phospho-D-glycerate: step 1/3.</text>
</comment>
<gene>
    <name evidence="14" type="primary">serA_1</name>
    <name evidence="14" type="ORF">SAE02_10150</name>
</gene>
<dbReference type="InterPro" id="IPR029752">
    <property type="entry name" value="D-isomer_DH_CS1"/>
</dbReference>